<keyword evidence="1" id="KW-0472">Membrane</keyword>
<dbReference type="Pfam" id="PF13240">
    <property type="entry name" value="Zn_Ribbon_1"/>
    <property type="match status" value="1"/>
</dbReference>
<keyword evidence="4" id="KW-1185">Reference proteome</keyword>
<organism evidence="3 4">
    <name type="scientific">Caloramator quimbayensis</name>
    <dbReference type="NCBI Taxonomy" id="1147123"/>
    <lineage>
        <taxon>Bacteria</taxon>
        <taxon>Bacillati</taxon>
        <taxon>Bacillota</taxon>
        <taxon>Clostridia</taxon>
        <taxon>Eubacteriales</taxon>
        <taxon>Clostridiaceae</taxon>
        <taxon>Caloramator</taxon>
    </lineage>
</organism>
<keyword evidence="1" id="KW-0812">Transmembrane</keyword>
<keyword evidence="1" id="KW-1133">Transmembrane helix</keyword>
<dbReference type="InterPro" id="IPR026870">
    <property type="entry name" value="Zinc_ribbon_dom"/>
</dbReference>
<feature type="transmembrane region" description="Helical" evidence="1">
    <location>
        <begin position="12"/>
        <end position="34"/>
    </location>
</feature>
<proteinExistence type="predicted"/>
<sequence length="148" mass="16272">MTDKISKERKITYYIGLGFIIIGVILFMSSFFIGFEPSFSFGPPTFFKNAVIGMIFIMIGAVLTSIGARGAAGSGILLDPEKAREDLKPFNKAKGGMINDTLENIDVIKDIEKVAIKNNKEVIKIKCKYCGTLNDENAKFCKECGKSI</sequence>
<feature type="domain" description="Zinc-ribbon" evidence="2">
    <location>
        <begin position="126"/>
        <end position="147"/>
    </location>
</feature>
<accession>A0A1T4XFS3</accession>
<evidence type="ECO:0000259" key="2">
    <source>
        <dbReference type="Pfam" id="PF13240"/>
    </source>
</evidence>
<dbReference type="RefSeq" id="WP_078696388.1">
    <property type="nucleotide sequence ID" value="NZ_FUYH01000008.1"/>
</dbReference>
<name>A0A1T4XFS3_9CLOT</name>
<gene>
    <name evidence="3" type="ORF">SAMN05443428_10881</name>
</gene>
<protein>
    <recommendedName>
        <fullName evidence="2">Zinc-ribbon domain-containing protein</fullName>
    </recommendedName>
</protein>
<evidence type="ECO:0000256" key="1">
    <source>
        <dbReference type="SAM" id="Phobius"/>
    </source>
</evidence>
<evidence type="ECO:0000313" key="4">
    <source>
        <dbReference type="Proteomes" id="UP000190105"/>
    </source>
</evidence>
<dbReference type="EMBL" id="FUYH01000008">
    <property type="protein sequence ID" value="SKA87931.1"/>
    <property type="molecule type" value="Genomic_DNA"/>
</dbReference>
<feature type="transmembrane region" description="Helical" evidence="1">
    <location>
        <begin position="46"/>
        <end position="68"/>
    </location>
</feature>
<dbReference type="Proteomes" id="UP000190105">
    <property type="component" value="Unassembled WGS sequence"/>
</dbReference>
<evidence type="ECO:0000313" key="3">
    <source>
        <dbReference type="EMBL" id="SKA87931.1"/>
    </source>
</evidence>
<dbReference type="OrthoDB" id="3259185at2"/>
<dbReference type="AlphaFoldDB" id="A0A1T4XFS3"/>
<reference evidence="4" key="1">
    <citation type="submission" date="2017-02" db="EMBL/GenBank/DDBJ databases">
        <authorList>
            <person name="Varghese N."/>
            <person name="Submissions S."/>
        </authorList>
    </citation>
    <scope>NUCLEOTIDE SEQUENCE [LARGE SCALE GENOMIC DNA]</scope>
    <source>
        <strain evidence="4">USBA 833</strain>
    </source>
</reference>